<sequence length="434" mass="49141">MSPFDDISSVKEDNIYFRYEVPSVKGELEVKTLTYGQVDLITTNLACELYTKLGKEPIVSVLEDHSVNYPILLYALYKLRVPVQMISIRNTPTTVCSLLNEAGSQCLVYGSSYLQVKETISKEIVGVRCFPVPELNLEELSNSPLNSKWDQILNQNFTEEDIEKTVAIIHSSGTTNTPKIVVWSNRFMIYFIQSLPNTFYKRKKFDFMEDENDILFGITPSFHMFGSYTNHQCILSDGDKHSYLEHFDGDKYQIIIKKGSPFRATGVANRENGDYATNDLVTHSKTVINGYYYAGRTDDTLALITGEKINPSTMEDVIRSSPIVSNCTIIGEGQKCTATLIELNFEAIKDYCPDTVMEKVYEIVRKANEISPSRSAIILPEMIIVIPFSKHLIASDKGTVSRNRSITYFQKEVNAMYAKLFERSVAKLDIKTPL</sequence>
<dbReference type="PANTHER" id="PTHR43201">
    <property type="entry name" value="ACYL-COA SYNTHETASE"/>
    <property type="match status" value="1"/>
</dbReference>
<dbReference type="Pfam" id="PF00501">
    <property type="entry name" value="AMP-binding"/>
    <property type="match status" value="1"/>
</dbReference>
<dbReference type="Pfam" id="PF23562">
    <property type="entry name" value="AMP-binding_C_3"/>
    <property type="match status" value="1"/>
</dbReference>
<evidence type="ECO:0000313" key="3">
    <source>
        <dbReference type="EMBL" id="KAG2237909.1"/>
    </source>
</evidence>
<dbReference type="AlphaFoldDB" id="A0A8H7W470"/>
<evidence type="ECO:0000256" key="1">
    <source>
        <dbReference type="ARBA" id="ARBA00006432"/>
    </source>
</evidence>
<gene>
    <name evidence="3" type="ORF">INT48_002214</name>
</gene>
<dbReference type="InterPro" id="IPR042099">
    <property type="entry name" value="ANL_N_sf"/>
</dbReference>
<dbReference type="Gene3D" id="3.40.50.12780">
    <property type="entry name" value="N-terminal domain of ligase-like"/>
    <property type="match status" value="1"/>
</dbReference>
<dbReference type="Proteomes" id="UP000613177">
    <property type="component" value="Unassembled WGS sequence"/>
</dbReference>
<dbReference type="EMBL" id="JAEPRE010000002">
    <property type="protein sequence ID" value="KAG2237909.1"/>
    <property type="molecule type" value="Genomic_DNA"/>
</dbReference>
<dbReference type="InterPro" id="IPR000873">
    <property type="entry name" value="AMP-dep_synth/lig_dom"/>
</dbReference>
<dbReference type="PANTHER" id="PTHR43201:SF8">
    <property type="entry name" value="ACYL-COA SYNTHETASE FAMILY MEMBER 3"/>
    <property type="match status" value="1"/>
</dbReference>
<accession>A0A8H7W470</accession>
<protein>
    <recommendedName>
        <fullName evidence="2">AMP-dependent synthetase/ligase domain-containing protein</fullName>
    </recommendedName>
</protein>
<dbReference type="GO" id="GO:0006631">
    <property type="term" value="P:fatty acid metabolic process"/>
    <property type="evidence" value="ECO:0007669"/>
    <property type="project" value="TreeGrafter"/>
</dbReference>
<evidence type="ECO:0000313" key="4">
    <source>
        <dbReference type="Proteomes" id="UP000613177"/>
    </source>
</evidence>
<comment type="similarity">
    <text evidence="1">Belongs to the ATP-dependent AMP-binding enzyme family.</text>
</comment>
<feature type="domain" description="AMP-dependent synthetase/ligase" evidence="2">
    <location>
        <begin position="29"/>
        <end position="246"/>
    </location>
</feature>
<dbReference type="GO" id="GO:0031956">
    <property type="term" value="F:medium-chain fatty acid-CoA ligase activity"/>
    <property type="evidence" value="ECO:0007669"/>
    <property type="project" value="TreeGrafter"/>
</dbReference>
<name>A0A8H7W470_9FUNG</name>
<evidence type="ECO:0000259" key="2">
    <source>
        <dbReference type="Pfam" id="PF00501"/>
    </source>
</evidence>
<dbReference type="SUPFAM" id="SSF56801">
    <property type="entry name" value="Acetyl-CoA synthetase-like"/>
    <property type="match status" value="1"/>
</dbReference>
<proteinExistence type="inferred from homology"/>
<comment type="caution">
    <text evidence="3">The sequence shown here is derived from an EMBL/GenBank/DDBJ whole genome shotgun (WGS) entry which is preliminary data.</text>
</comment>
<organism evidence="3 4">
    <name type="scientific">Thamnidium elegans</name>
    <dbReference type="NCBI Taxonomy" id="101142"/>
    <lineage>
        <taxon>Eukaryota</taxon>
        <taxon>Fungi</taxon>
        <taxon>Fungi incertae sedis</taxon>
        <taxon>Mucoromycota</taxon>
        <taxon>Mucoromycotina</taxon>
        <taxon>Mucoromycetes</taxon>
        <taxon>Mucorales</taxon>
        <taxon>Mucorineae</taxon>
        <taxon>Mucoraceae</taxon>
        <taxon>Thamnidium</taxon>
    </lineage>
</organism>
<reference evidence="3" key="1">
    <citation type="submission" date="2021-01" db="EMBL/GenBank/DDBJ databases">
        <title>Metabolic potential, ecology and presence of endohyphal bacteria is reflected in genomic diversity of Mucoromycotina.</title>
        <authorList>
            <person name="Muszewska A."/>
            <person name="Okrasinska A."/>
            <person name="Steczkiewicz K."/>
            <person name="Drgas O."/>
            <person name="Orlowska M."/>
            <person name="Perlinska-Lenart U."/>
            <person name="Aleksandrzak-Piekarczyk T."/>
            <person name="Szatraj K."/>
            <person name="Zielenkiewicz U."/>
            <person name="Pilsyk S."/>
            <person name="Malc E."/>
            <person name="Mieczkowski P."/>
            <person name="Kruszewska J.S."/>
            <person name="Biernat P."/>
            <person name="Pawlowska J."/>
        </authorList>
    </citation>
    <scope>NUCLEOTIDE SEQUENCE</scope>
    <source>
        <strain evidence="3">WA0000018081</strain>
    </source>
</reference>
<keyword evidence="4" id="KW-1185">Reference proteome</keyword>